<reference evidence="1 2" key="1">
    <citation type="journal article" date="2015" name="Nature">
        <title>rRNA introns, odd ribosomes, and small enigmatic genomes across a large radiation of phyla.</title>
        <authorList>
            <person name="Brown C.T."/>
            <person name="Hug L.A."/>
            <person name="Thomas B.C."/>
            <person name="Sharon I."/>
            <person name="Castelle C.J."/>
            <person name="Singh A."/>
            <person name="Wilkins M.J."/>
            <person name="Williams K.H."/>
            <person name="Banfield J.F."/>
        </authorList>
    </citation>
    <scope>NUCLEOTIDE SEQUENCE [LARGE SCALE GENOMIC DNA]</scope>
</reference>
<dbReference type="Proteomes" id="UP000033865">
    <property type="component" value="Unassembled WGS sequence"/>
</dbReference>
<gene>
    <name evidence="1" type="ORF">UY82_C0040G0002</name>
</gene>
<dbReference type="AlphaFoldDB" id="A0A0G2ARH3"/>
<organism evidence="1 2">
    <name type="scientific">Candidatus Uhrbacteria bacterium GW2011_GWC2_53_7</name>
    <dbReference type="NCBI Taxonomy" id="1618986"/>
    <lineage>
        <taxon>Bacteria</taxon>
        <taxon>Candidatus Uhriibacteriota</taxon>
    </lineage>
</organism>
<evidence type="ECO:0000313" key="1">
    <source>
        <dbReference type="EMBL" id="KKW35369.1"/>
    </source>
</evidence>
<accession>A0A0G2ARH3</accession>
<protein>
    <submittedName>
        <fullName evidence="1">Uncharacterized protein</fullName>
    </submittedName>
</protein>
<name>A0A0G2ARH3_9BACT</name>
<dbReference type="EMBL" id="LCRN01000040">
    <property type="protein sequence ID" value="KKW35369.1"/>
    <property type="molecule type" value="Genomic_DNA"/>
</dbReference>
<proteinExistence type="predicted"/>
<sequence length="258" mass="28666">MAQADLDEMNYGAARDELHLLARAIPCTKSVIGRATLARIFLYFGINAVYAGEAHEARSQFRQSVQLSGRPLWDANYPPLAREAYEDAAAEVEAYGRIDFAYRLPGLNLSALYVDGEEIFVDENVRGTIRVLPGSHIIQWQRLGEELETRVVTVLEWAQLVSTRGLQELLALRPEVGKGTPIARAQESILARSDETSVLVANPHYTGDRPGLWEYDAETGEETTLITGPEEGGSSDYVGWPQPLTSIYLQMNQLERVS</sequence>
<comment type="caution">
    <text evidence="1">The sequence shown here is derived from an EMBL/GenBank/DDBJ whole genome shotgun (WGS) entry which is preliminary data.</text>
</comment>
<evidence type="ECO:0000313" key="2">
    <source>
        <dbReference type="Proteomes" id="UP000033865"/>
    </source>
</evidence>